<keyword evidence="1" id="KW-0732">Signal</keyword>
<dbReference type="AlphaFoldDB" id="A0A0X8JHS0"/>
<accession>A0A0X8JHS0</accession>
<evidence type="ECO:0000313" key="3">
    <source>
        <dbReference type="Proteomes" id="UP000069241"/>
    </source>
</evidence>
<reference evidence="3" key="1">
    <citation type="submission" date="2016-02" db="EMBL/GenBank/DDBJ databases">
        <authorList>
            <person name="Holder M.E."/>
            <person name="Ajami N.J."/>
            <person name="Petrosino J.F."/>
        </authorList>
    </citation>
    <scope>NUCLEOTIDE SEQUENCE [LARGE SCALE GENOMIC DNA]</scope>
    <source>
        <strain evidence="3">CCUG 45958</strain>
    </source>
</reference>
<feature type="signal peptide" evidence="1">
    <location>
        <begin position="1"/>
        <end position="27"/>
    </location>
</feature>
<name>A0A0X8JHS0_9BACT</name>
<dbReference type="STRING" id="44742.AXF13_02040"/>
<protein>
    <submittedName>
        <fullName evidence="2">Uncharacterized protein</fullName>
    </submittedName>
</protein>
<proteinExistence type="predicted"/>
<sequence>MAIATGTAAIIGAAMALAGTAAGAASAARQAQTQKQQARYQSQLAARNAAIAEQNARVADEEARAARKGGAEDAARKRQETARIIGMQRAGAGSSGAQVDAGGNLDRVLDTAEKGEMDALSLQQQGADAAYNQQLRAWGLRNQAESASLEAQYLRGRGNTDYLGLTTTLLNSAGRTGRNFFNLDRQGPRLP</sequence>
<gene>
    <name evidence="2" type="ORF">AXF13_02040</name>
</gene>
<evidence type="ECO:0000313" key="2">
    <source>
        <dbReference type="EMBL" id="AMD88994.1"/>
    </source>
</evidence>
<dbReference type="KEGG" id="dfi:AXF13_02040"/>
<organism evidence="2 3">
    <name type="scientific">Desulfovibrio fairfieldensis</name>
    <dbReference type="NCBI Taxonomy" id="44742"/>
    <lineage>
        <taxon>Bacteria</taxon>
        <taxon>Pseudomonadati</taxon>
        <taxon>Thermodesulfobacteriota</taxon>
        <taxon>Desulfovibrionia</taxon>
        <taxon>Desulfovibrionales</taxon>
        <taxon>Desulfovibrionaceae</taxon>
        <taxon>Desulfovibrio</taxon>
    </lineage>
</organism>
<dbReference type="Proteomes" id="UP000069241">
    <property type="component" value="Chromosome"/>
</dbReference>
<keyword evidence="3" id="KW-1185">Reference proteome</keyword>
<feature type="chain" id="PRO_5007067419" evidence="1">
    <location>
        <begin position="28"/>
        <end position="191"/>
    </location>
</feature>
<dbReference type="EMBL" id="CP014229">
    <property type="protein sequence ID" value="AMD88994.1"/>
    <property type="molecule type" value="Genomic_DNA"/>
</dbReference>
<evidence type="ECO:0000256" key="1">
    <source>
        <dbReference type="SAM" id="SignalP"/>
    </source>
</evidence>
<dbReference type="RefSeq" id="WP_062251462.1">
    <property type="nucleotide sequence ID" value="NZ_CP014229.1"/>
</dbReference>